<dbReference type="InterPro" id="IPR048614">
    <property type="entry name" value="CSS_CxxC"/>
</dbReference>
<dbReference type="Gene3D" id="3.20.20.450">
    <property type="entry name" value="EAL domain"/>
    <property type="match status" value="1"/>
</dbReference>
<evidence type="ECO:0000259" key="2">
    <source>
        <dbReference type="PROSITE" id="PS50883"/>
    </source>
</evidence>
<reference evidence="3 4" key="1">
    <citation type="submission" date="2020-02" db="EMBL/GenBank/DDBJ databases">
        <title>Shewanella WXL01 sp. nov., a marine bacterium isolated from green algae in Luhuitou Fringing Reef (Northern South China Sea).</title>
        <authorList>
            <person name="Wang X."/>
        </authorList>
    </citation>
    <scope>NUCLEOTIDE SEQUENCE [LARGE SCALE GENOMIC DNA]</scope>
    <source>
        <strain evidence="3 4">MCCC 1A01895</strain>
    </source>
</reference>
<dbReference type="EMBL" id="JAAIKR010000014">
    <property type="protein sequence ID" value="MBR9728968.1"/>
    <property type="molecule type" value="Genomic_DNA"/>
</dbReference>
<evidence type="ECO:0000313" key="3">
    <source>
        <dbReference type="EMBL" id="MBR9728968.1"/>
    </source>
</evidence>
<dbReference type="CDD" id="cd01948">
    <property type="entry name" value="EAL"/>
    <property type="match status" value="1"/>
</dbReference>
<keyword evidence="4" id="KW-1185">Reference proteome</keyword>
<dbReference type="RefSeq" id="WP_153665271.1">
    <property type="nucleotide sequence ID" value="NZ_JAAIKR010000014.1"/>
</dbReference>
<dbReference type="PANTHER" id="PTHR33121">
    <property type="entry name" value="CYCLIC DI-GMP PHOSPHODIESTERASE PDEF"/>
    <property type="match status" value="1"/>
</dbReference>
<dbReference type="SUPFAM" id="SSF141868">
    <property type="entry name" value="EAL domain-like"/>
    <property type="match status" value="1"/>
</dbReference>
<feature type="transmembrane region" description="Helical" evidence="1">
    <location>
        <begin position="220"/>
        <end position="243"/>
    </location>
</feature>
<dbReference type="Proteomes" id="UP000811844">
    <property type="component" value="Unassembled WGS sequence"/>
</dbReference>
<comment type="caution">
    <text evidence="3">The sequence shown here is derived from an EMBL/GenBank/DDBJ whole genome shotgun (WGS) entry which is preliminary data.</text>
</comment>
<gene>
    <name evidence="3" type="ORF">G3R48_13370</name>
</gene>
<dbReference type="PANTHER" id="PTHR33121:SF56">
    <property type="entry name" value="SIGNALLING PROTEIN WITH EAL AND C2 DOMAINS"/>
    <property type="match status" value="1"/>
</dbReference>
<name>A0ABS5I4L5_9GAMM</name>
<dbReference type="InterPro" id="IPR035919">
    <property type="entry name" value="EAL_sf"/>
</dbReference>
<dbReference type="Pfam" id="PF20982">
    <property type="entry name" value="CSS_CxxC"/>
    <property type="match status" value="1"/>
</dbReference>
<dbReference type="PROSITE" id="PS50883">
    <property type="entry name" value="EAL"/>
    <property type="match status" value="1"/>
</dbReference>
<keyword evidence="1" id="KW-0472">Membrane</keyword>
<dbReference type="InterPro" id="IPR001633">
    <property type="entry name" value="EAL_dom"/>
</dbReference>
<dbReference type="InterPro" id="IPR050706">
    <property type="entry name" value="Cyclic-di-GMP_PDE-like"/>
</dbReference>
<keyword evidence="1" id="KW-0812">Transmembrane</keyword>
<evidence type="ECO:0000256" key="1">
    <source>
        <dbReference type="SAM" id="Phobius"/>
    </source>
</evidence>
<evidence type="ECO:0000313" key="4">
    <source>
        <dbReference type="Proteomes" id="UP000811844"/>
    </source>
</evidence>
<proteinExistence type="predicted"/>
<sequence length="499" mass="57226">MNKVKYSLIFITVCLLCTGLVDFIDRQLASYMITKDANLLTEKFSHLITQTSEDITTLPELNDVEDCNEALTEQLKMSVFNGTFIRWIGVAKNMKVYCESNHFPREIHKLLNHKINDQLSLSLINPNDDSHELLLIRHFDNIDYAVSIMPMLPVYFLPEGCKDCLEYSITFNSNPVLKFGFDNFENDPVITKNIKYKNQYFSANFSLSGNQEFFNQYRTISIGLALAIGLILATVITYLSILWHRFSMSYGQQIQRAINHKEFIPYYQPIIDSTTDKLVGCEVLMRWKRHHGELVPPAEYIPLVESTGQIIEMTFDMVDKMVADINHEKQLKVPIFFSINIVPAHLLDDQLLLFCQDLITNHRLGHHRLSLEITERFPIADLDVARAMLLRFFELGIDLKLDDAGTGYGSFSYIEKLGVSTIKIDKMFVDTIGVNNNFKAKTIEAIIAFSQESGLRMIAEGVETQAQVDYLAAKKVNYIQGFFYSKPLPAEEFFDQYGN</sequence>
<feature type="domain" description="EAL" evidence="2">
    <location>
        <begin position="247"/>
        <end position="499"/>
    </location>
</feature>
<dbReference type="Pfam" id="PF00563">
    <property type="entry name" value="EAL"/>
    <property type="match status" value="1"/>
</dbReference>
<organism evidence="3 4">
    <name type="scientific">Shewanella intestini</name>
    <dbReference type="NCBI Taxonomy" id="2017544"/>
    <lineage>
        <taxon>Bacteria</taxon>
        <taxon>Pseudomonadati</taxon>
        <taxon>Pseudomonadota</taxon>
        <taxon>Gammaproteobacteria</taxon>
        <taxon>Alteromonadales</taxon>
        <taxon>Shewanellaceae</taxon>
        <taxon>Shewanella</taxon>
    </lineage>
</organism>
<dbReference type="SMART" id="SM00052">
    <property type="entry name" value="EAL"/>
    <property type="match status" value="1"/>
</dbReference>
<protein>
    <submittedName>
        <fullName evidence="3">Cyclic diguanylate phosphodiesterase</fullName>
    </submittedName>
</protein>
<keyword evidence="1" id="KW-1133">Transmembrane helix</keyword>
<accession>A0ABS5I4L5</accession>